<feature type="transmembrane region" description="Helical" evidence="1">
    <location>
        <begin position="44"/>
        <end position="64"/>
    </location>
</feature>
<evidence type="ECO:0000259" key="3">
    <source>
        <dbReference type="PROSITE" id="PS50113"/>
    </source>
</evidence>
<gene>
    <name evidence="6" type="ORF">Adu01nite_28730</name>
</gene>
<evidence type="ECO:0000259" key="2">
    <source>
        <dbReference type="PROSITE" id="PS50112"/>
    </source>
</evidence>
<proteinExistence type="predicted"/>
<evidence type="ECO:0000313" key="6">
    <source>
        <dbReference type="EMBL" id="GIE01523.1"/>
    </source>
</evidence>
<feature type="transmembrane region" description="Helical" evidence="1">
    <location>
        <begin position="207"/>
        <end position="226"/>
    </location>
</feature>
<feature type="domain" description="PAC" evidence="3">
    <location>
        <begin position="406"/>
        <end position="457"/>
    </location>
</feature>
<feature type="transmembrane region" description="Helical" evidence="1">
    <location>
        <begin position="298"/>
        <end position="317"/>
    </location>
</feature>
<dbReference type="InterPro" id="IPR029787">
    <property type="entry name" value="Nucleotide_cyclase"/>
</dbReference>
<keyword evidence="1" id="KW-1133">Transmembrane helix</keyword>
<dbReference type="CDD" id="cd01948">
    <property type="entry name" value="EAL"/>
    <property type="match status" value="1"/>
</dbReference>
<dbReference type="PANTHER" id="PTHR44757">
    <property type="entry name" value="DIGUANYLATE CYCLASE DGCP"/>
    <property type="match status" value="1"/>
</dbReference>
<accession>A0ABQ3YVD2</accession>
<name>A0ABQ3YVD2_9ACTN</name>
<dbReference type="InterPro" id="IPR000700">
    <property type="entry name" value="PAS-assoc_C"/>
</dbReference>
<dbReference type="Gene3D" id="3.30.70.270">
    <property type="match status" value="1"/>
</dbReference>
<evidence type="ECO:0000259" key="4">
    <source>
        <dbReference type="PROSITE" id="PS50883"/>
    </source>
</evidence>
<dbReference type="Pfam" id="PF00990">
    <property type="entry name" value="GGDEF"/>
    <property type="match status" value="1"/>
</dbReference>
<dbReference type="PROSITE" id="PS50112">
    <property type="entry name" value="PAS"/>
    <property type="match status" value="1"/>
</dbReference>
<dbReference type="PROSITE" id="PS50113">
    <property type="entry name" value="PAC"/>
    <property type="match status" value="1"/>
</dbReference>
<feature type="transmembrane region" description="Helical" evidence="1">
    <location>
        <begin position="144"/>
        <end position="162"/>
    </location>
</feature>
<feature type="transmembrane region" description="Helical" evidence="1">
    <location>
        <begin position="174"/>
        <end position="195"/>
    </location>
</feature>
<feature type="transmembrane region" description="Helical" evidence="1">
    <location>
        <begin position="76"/>
        <end position="97"/>
    </location>
</feature>
<organism evidence="6 7">
    <name type="scientific">Paractinoplanes durhamensis</name>
    <dbReference type="NCBI Taxonomy" id="113563"/>
    <lineage>
        <taxon>Bacteria</taxon>
        <taxon>Bacillati</taxon>
        <taxon>Actinomycetota</taxon>
        <taxon>Actinomycetes</taxon>
        <taxon>Micromonosporales</taxon>
        <taxon>Micromonosporaceae</taxon>
        <taxon>Paractinoplanes</taxon>
    </lineage>
</organism>
<evidence type="ECO:0000313" key="7">
    <source>
        <dbReference type="Proteomes" id="UP000637628"/>
    </source>
</evidence>
<feature type="domain" description="PAS" evidence="2">
    <location>
        <begin position="332"/>
        <end position="393"/>
    </location>
</feature>
<keyword evidence="1" id="KW-0472">Membrane</keyword>
<dbReference type="InterPro" id="IPR035919">
    <property type="entry name" value="EAL_sf"/>
</dbReference>
<feature type="transmembrane region" description="Helical" evidence="1">
    <location>
        <begin position="104"/>
        <end position="124"/>
    </location>
</feature>
<dbReference type="Gene3D" id="3.20.20.450">
    <property type="entry name" value="EAL domain"/>
    <property type="match status" value="1"/>
</dbReference>
<dbReference type="SUPFAM" id="SSF141868">
    <property type="entry name" value="EAL domain-like"/>
    <property type="match status" value="1"/>
</dbReference>
<dbReference type="SUPFAM" id="SSF55073">
    <property type="entry name" value="Nucleotide cyclase"/>
    <property type="match status" value="1"/>
</dbReference>
<dbReference type="PANTHER" id="PTHR44757:SF2">
    <property type="entry name" value="BIOFILM ARCHITECTURE MAINTENANCE PROTEIN MBAA"/>
    <property type="match status" value="1"/>
</dbReference>
<dbReference type="SMART" id="SM00091">
    <property type="entry name" value="PAS"/>
    <property type="match status" value="1"/>
</dbReference>
<dbReference type="Pfam" id="PF00563">
    <property type="entry name" value="EAL"/>
    <property type="match status" value="1"/>
</dbReference>
<dbReference type="SUPFAM" id="SSF55785">
    <property type="entry name" value="PYP-like sensor domain (PAS domain)"/>
    <property type="match status" value="1"/>
</dbReference>
<dbReference type="InterPro" id="IPR052155">
    <property type="entry name" value="Biofilm_reg_signaling"/>
</dbReference>
<comment type="caution">
    <text evidence="6">The sequence shown here is derived from an EMBL/GenBank/DDBJ whole genome shotgun (WGS) entry which is preliminary data.</text>
</comment>
<evidence type="ECO:0000259" key="5">
    <source>
        <dbReference type="PROSITE" id="PS50887"/>
    </source>
</evidence>
<feature type="domain" description="GGDEF" evidence="5">
    <location>
        <begin position="488"/>
        <end position="619"/>
    </location>
</feature>
<dbReference type="InterPro" id="IPR000160">
    <property type="entry name" value="GGDEF_dom"/>
</dbReference>
<dbReference type="InterPro" id="IPR000014">
    <property type="entry name" value="PAS"/>
</dbReference>
<reference evidence="6 7" key="1">
    <citation type="submission" date="2021-01" db="EMBL/GenBank/DDBJ databases">
        <title>Whole genome shotgun sequence of Actinoplanes durhamensis NBRC 14914.</title>
        <authorList>
            <person name="Komaki H."/>
            <person name="Tamura T."/>
        </authorList>
    </citation>
    <scope>NUCLEOTIDE SEQUENCE [LARGE SCALE GENOMIC DNA]</scope>
    <source>
        <strain evidence="6 7">NBRC 14914</strain>
    </source>
</reference>
<feature type="transmembrane region" description="Helical" evidence="1">
    <location>
        <begin position="273"/>
        <end position="291"/>
    </location>
</feature>
<dbReference type="InterPro" id="IPR035965">
    <property type="entry name" value="PAS-like_dom_sf"/>
</dbReference>
<dbReference type="InterPro" id="IPR001633">
    <property type="entry name" value="EAL_dom"/>
</dbReference>
<dbReference type="NCBIfam" id="TIGR00254">
    <property type="entry name" value="GGDEF"/>
    <property type="match status" value="1"/>
</dbReference>
<keyword evidence="1" id="KW-0812">Transmembrane</keyword>
<dbReference type="Pfam" id="PF08447">
    <property type="entry name" value="PAS_3"/>
    <property type="match status" value="1"/>
</dbReference>
<sequence length="878" mass="92987">MPETPARPPLLADRAFQAVTALSIVNVAAFLLQEHLGRLWPRPLNWLLVIAVIAATIVLCRRVQADPASGPVVRRYWRSVQVGTTLFVGVAGLRLLSELGAGGWLLRLSVVLHLVGGAVLTVPLLGLPFSARGRSRRVGVRLDLGTLLVAAGLLIWHFAASYQFADGRVTGPRVVAAVVIMGAGLNGIYLAAKVVLSGVDSFARRGLSWIGASALIGGLGSAICFLDPRQTDGNLLVLVLPLAAYVAAVGARMQVVDSAAGDRPRRKPRGYSLMPYVAIAAVDAMVVYHNARGTTDGPLIDGVALTLTGLVVIRQLIAFRQNDILLARIGVQESRFRLLVQNTTDMITITGPGGVLTYVSPAAQGVLGVHPDDLVGGRLGPRVHPDDLAVVAEKFAAVAAVPGSTVTYQVRLRHADGTYRWLETVSANLTGEPSVGGIVNNARDVTETRQVQDRLSYEASHDMLTGLANRTLFGERVATAVTGAGPDHPVSIVLVDLDDFKIVNDTLGHAAGDELLVHVSRRMQDGLRPGDMVARLGGDEFAILLEGAGGDDVDRLLARIAAALLEPAIIDGEPIAVRASFGVVDGRGGDDPGDLLRQADIAMYEAKERGEGGHQRYRPGMEARGAERNRKAAALRAAMQQEQLVVFFQPVVTLPGGRIIGAEALVRWQHPTEGLIGPGAFIDVAEQTGLIVELGTWVLRSATREAATWPDELKVSVNVSARQLREAGFPAVVAAALRDSGLPAHRLTVEITESVAVGGGATAENLQGLRDLGVRLSLDDFGTGASTLSLLVTCPVNQIKLDRSFVPDGDASDAIADAVVQMARAFEVEAVAEGVETAEQAALLTRLGYERAQGFHFARPMSAALFQEALATELAARR</sequence>
<dbReference type="InterPro" id="IPR043128">
    <property type="entry name" value="Rev_trsase/Diguanyl_cyclase"/>
</dbReference>
<keyword evidence="7" id="KW-1185">Reference proteome</keyword>
<dbReference type="SMART" id="SM00267">
    <property type="entry name" value="GGDEF"/>
    <property type="match status" value="1"/>
</dbReference>
<feature type="domain" description="EAL" evidence="4">
    <location>
        <begin position="628"/>
        <end position="874"/>
    </location>
</feature>
<dbReference type="CDD" id="cd00130">
    <property type="entry name" value="PAS"/>
    <property type="match status" value="1"/>
</dbReference>
<feature type="transmembrane region" description="Helical" evidence="1">
    <location>
        <begin position="233"/>
        <end position="253"/>
    </location>
</feature>
<dbReference type="PROSITE" id="PS50887">
    <property type="entry name" value="GGDEF"/>
    <property type="match status" value="1"/>
</dbReference>
<dbReference type="RefSeq" id="WP_203727223.1">
    <property type="nucleotide sequence ID" value="NZ_BAAATX010000017.1"/>
</dbReference>
<dbReference type="InterPro" id="IPR013655">
    <property type="entry name" value="PAS_fold_3"/>
</dbReference>
<dbReference type="NCBIfam" id="TIGR00229">
    <property type="entry name" value="sensory_box"/>
    <property type="match status" value="1"/>
</dbReference>
<dbReference type="SMART" id="SM00052">
    <property type="entry name" value="EAL"/>
    <property type="match status" value="1"/>
</dbReference>
<dbReference type="CDD" id="cd01949">
    <property type="entry name" value="GGDEF"/>
    <property type="match status" value="1"/>
</dbReference>
<dbReference type="EMBL" id="BOML01000022">
    <property type="protein sequence ID" value="GIE01523.1"/>
    <property type="molecule type" value="Genomic_DNA"/>
</dbReference>
<dbReference type="PROSITE" id="PS50883">
    <property type="entry name" value="EAL"/>
    <property type="match status" value="1"/>
</dbReference>
<feature type="transmembrane region" description="Helical" evidence="1">
    <location>
        <begin position="15"/>
        <end position="32"/>
    </location>
</feature>
<dbReference type="Proteomes" id="UP000637628">
    <property type="component" value="Unassembled WGS sequence"/>
</dbReference>
<dbReference type="Gene3D" id="3.30.450.20">
    <property type="entry name" value="PAS domain"/>
    <property type="match status" value="1"/>
</dbReference>
<protein>
    <submittedName>
        <fullName evidence="6">Uncharacterized protein</fullName>
    </submittedName>
</protein>
<evidence type="ECO:0000256" key="1">
    <source>
        <dbReference type="SAM" id="Phobius"/>
    </source>
</evidence>